<dbReference type="Proteomes" id="UP000190637">
    <property type="component" value="Unassembled WGS sequence"/>
</dbReference>
<sequence>MTHHPPVSLAVVDMAGTTVLDDGLVEEAATRAFAAAGVADDAHDRALRYVRDTMGQSKITVFRALFGSEEVAQRANAAFEEAYADLVAAGRCAPVPGAQEAVRSLREAGVAVAFTTGFAPVTRDAILSSLGWRDLADLALSPVDAGRGRPYPDMVLTAVLRLGVADVRAVAVTGDTASDMRCARSAGAGLAVGVLTGAHDRAALTEAGATHVIDSVRDLPALIASTGTDPASQE</sequence>
<protein>
    <submittedName>
        <fullName evidence="1">Phosphonatase-like hydrolase</fullName>
    </submittedName>
</protein>
<dbReference type="InterPro" id="IPR023214">
    <property type="entry name" value="HAD_sf"/>
</dbReference>
<keyword evidence="1" id="KW-0378">Hydrolase</keyword>
<dbReference type="SUPFAM" id="SSF56784">
    <property type="entry name" value="HAD-like"/>
    <property type="match status" value="1"/>
</dbReference>
<keyword evidence="2" id="KW-1185">Reference proteome</keyword>
<dbReference type="GO" id="GO:0006281">
    <property type="term" value="P:DNA repair"/>
    <property type="evidence" value="ECO:0007669"/>
    <property type="project" value="TreeGrafter"/>
</dbReference>
<dbReference type="SFLD" id="SFLDS00003">
    <property type="entry name" value="Haloacid_Dehalogenase"/>
    <property type="match status" value="1"/>
</dbReference>
<reference evidence="1 2" key="1">
    <citation type="submission" date="2017-02" db="EMBL/GenBank/DDBJ databases">
        <authorList>
            <person name="Peterson S.W."/>
        </authorList>
    </citation>
    <scope>NUCLEOTIDE SEQUENCE [LARGE SCALE GENOMIC DNA]</scope>
    <source>
        <strain evidence="1 2">DSM 45154</strain>
    </source>
</reference>
<dbReference type="InterPro" id="IPR036412">
    <property type="entry name" value="HAD-like_sf"/>
</dbReference>
<dbReference type="InterPro" id="IPR050155">
    <property type="entry name" value="HAD-like_hydrolase_sf"/>
</dbReference>
<dbReference type="InterPro" id="IPR022468">
    <property type="entry name" value="PhnX-like"/>
</dbReference>
<dbReference type="GO" id="GO:0008967">
    <property type="term" value="F:phosphoglycolate phosphatase activity"/>
    <property type="evidence" value="ECO:0007669"/>
    <property type="project" value="TreeGrafter"/>
</dbReference>
<dbReference type="PANTHER" id="PTHR43434">
    <property type="entry name" value="PHOSPHOGLYCOLATE PHOSPHATASE"/>
    <property type="match status" value="1"/>
</dbReference>
<evidence type="ECO:0000313" key="2">
    <source>
        <dbReference type="Proteomes" id="UP000190637"/>
    </source>
</evidence>
<dbReference type="GO" id="GO:0005829">
    <property type="term" value="C:cytosol"/>
    <property type="evidence" value="ECO:0007669"/>
    <property type="project" value="TreeGrafter"/>
</dbReference>
<dbReference type="STRING" id="1122192.SAMN02745673_00636"/>
<dbReference type="PANTHER" id="PTHR43434:SF19">
    <property type="entry name" value="PHOSPHONOACETALDEHYDE HYDROLASE"/>
    <property type="match status" value="1"/>
</dbReference>
<accession>A0A1T4LDL3</accession>
<dbReference type="NCBIfam" id="TIGR03351">
    <property type="entry name" value="PhnX-like"/>
    <property type="match status" value="1"/>
</dbReference>
<name>A0A1T4LDL3_9ACTN</name>
<dbReference type="Pfam" id="PF00702">
    <property type="entry name" value="Hydrolase"/>
    <property type="match status" value="1"/>
</dbReference>
<dbReference type="EMBL" id="FUWS01000002">
    <property type="protein sequence ID" value="SJZ52805.1"/>
    <property type="molecule type" value="Genomic_DNA"/>
</dbReference>
<dbReference type="SFLD" id="SFLDG01129">
    <property type="entry name" value="C1.5:_HAD__Beta-PGM__Phosphata"/>
    <property type="match status" value="1"/>
</dbReference>
<dbReference type="AlphaFoldDB" id="A0A1T4LDL3"/>
<organism evidence="1 2">
    <name type="scientific">Marinactinospora thermotolerans DSM 45154</name>
    <dbReference type="NCBI Taxonomy" id="1122192"/>
    <lineage>
        <taxon>Bacteria</taxon>
        <taxon>Bacillati</taxon>
        <taxon>Actinomycetota</taxon>
        <taxon>Actinomycetes</taxon>
        <taxon>Streptosporangiales</taxon>
        <taxon>Nocardiopsidaceae</taxon>
        <taxon>Marinactinospora</taxon>
    </lineage>
</organism>
<dbReference type="Gene3D" id="3.40.50.1000">
    <property type="entry name" value="HAD superfamily/HAD-like"/>
    <property type="match status" value="1"/>
</dbReference>
<evidence type="ECO:0000313" key="1">
    <source>
        <dbReference type="EMBL" id="SJZ52805.1"/>
    </source>
</evidence>
<gene>
    <name evidence="1" type="ORF">SAMN02745673_00636</name>
</gene>
<proteinExistence type="predicted"/>